<evidence type="ECO:0000256" key="3">
    <source>
        <dbReference type="ARBA" id="ARBA00022475"/>
    </source>
</evidence>
<name>A0A1H0FB12_9HYPH</name>
<dbReference type="InterPro" id="IPR000515">
    <property type="entry name" value="MetI-like"/>
</dbReference>
<dbReference type="EMBL" id="FNIT01000002">
    <property type="protein sequence ID" value="SDN91824.1"/>
    <property type="molecule type" value="Genomic_DNA"/>
</dbReference>
<dbReference type="STRING" id="1166073.SAMN05192530_102438"/>
<evidence type="ECO:0000313" key="10">
    <source>
        <dbReference type="Proteomes" id="UP000198793"/>
    </source>
</evidence>
<accession>A0A1H0FB12</accession>
<dbReference type="RefSeq" id="WP_090670736.1">
    <property type="nucleotide sequence ID" value="NZ_FNIT01000002.1"/>
</dbReference>
<dbReference type="Gene3D" id="1.10.3720.10">
    <property type="entry name" value="MetI-like"/>
    <property type="match status" value="1"/>
</dbReference>
<evidence type="ECO:0000256" key="1">
    <source>
        <dbReference type="ARBA" id="ARBA00004651"/>
    </source>
</evidence>
<keyword evidence="3" id="KW-1003">Cell membrane</keyword>
<evidence type="ECO:0000313" key="9">
    <source>
        <dbReference type="EMBL" id="SDN91824.1"/>
    </source>
</evidence>
<sequence>MHRYRFVLSRPFQLIPVLIGISLVTFVLVRSIPGDPARLILGTRATPQALERVRAQFGLDEPLWLQYLYFLRNLGRGEMGRSILYKVDVLGLILQRIEPTLVLVAGSVALSLLICVPLATIAARRQGSATDSGVRLASTLGLGLPNFWLAIMLIILFSVTLGWFPVSGYGNTIAEKLHHMALPWLTVALSLSAVLTRQLRASLIAEMRSDVALAACARGLPEAVIFRRHVLPNSILPTLNLLAVNIGWLIGGTVVVEQVFAIPGMGQLLVRAIFSRDYMVVQGVAMVFALATVLVNFLADVLTVTADPRVRL</sequence>
<dbReference type="InterPro" id="IPR035906">
    <property type="entry name" value="MetI-like_sf"/>
</dbReference>
<dbReference type="PANTHER" id="PTHR43163:SF6">
    <property type="entry name" value="DIPEPTIDE TRANSPORT SYSTEM PERMEASE PROTEIN DPPB-RELATED"/>
    <property type="match status" value="1"/>
</dbReference>
<dbReference type="Pfam" id="PF19300">
    <property type="entry name" value="BPD_transp_1_N"/>
    <property type="match status" value="1"/>
</dbReference>
<evidence type="ECO:0000256" key="5">
    <source>
        <dbReference type="ARBA" id="ARBA00022989"/>
    </source>
</evidence>
<feature type="transmembrane region" description="Helical" evidence="7">
    <location>
        <begin position="101"/>
        <end position="123"/>
    </location>
</feature>
<gene>
    <name evidence="9" type="ORF">SAMN05192530_102438</name>
</gene>
<evidence type="ECO:0000256" key="2">
    <source>
        <dbReference type="ARBA" id="ARBA00022448"/>
    </source>
</evidence>
<keyword evidence="5 7" id="KW-1133">Transmembrane helix</keyword>
<dbReference type="InterPro" id="IPR045621">
    <property type="entry name" value="BPD_transp_1_N"/>
</dbReference>
<dbReference type="CDD" id="cd06261">
    <property type="entry name" value="TM_PBP2"/>
    <property type="match status" value="1"/>
</dbReference>
<keyword evidence="4 7" id="KW-0812">Transmembrane</keyword>
<dbReference type="AlphaFoldDB" id="A0A1H0FB12"/>
<evidence type="ECO:0000256" key="6">
    <source>
        <dbReference type="ARBA" id="ARBA00023136"/>
    </source>
</evidence>
<keyword evidence="10" id="KW-1185">Reference proteome</keyword>
<organism evidence="9 10">
    <name type="scientific">Aureimonas jatrophae</name>
    <dbReference type="NCBI Taxonomy" id="1166073"/>
    <lineage>
        <taxon>Bacteria</taxon>
        <taxon>Pseudomonadati</taxon>
        <taxon>Pseudomonadota</taxon>
        <taxon>Alphaproteobacteria</taxon>
        <taxon>Hyphomicrobiales</taxon>
        <taxon>Aurantimonadaceae</taxon>
        <taxon>Aureimonas</taxon>
    </lineage>
</organism>
<dbReference type="Proteomes" id="UP000198793">
    <property type="component" value="Unassembled WGS sequence"/>
</dbReference>
<keyword evidence="6 7" id="KW-0472">Membrane</keyword>
<keyword evidence="2 7" id="KW-0813">Transport</keyword>
<evidence type="ECO:0000259" key="8">
    <source>
        <dbReference type="PROSITE" id="PS50928"/>
    </source>
</evidence>
<reference evidence="9 10" key="1">
    <citation type="submission" date="2016-10" db="EMBL/GenBank/DDBJ databases">
        <authorList>
            <person name="de Groot N.N."/>
        </authorList>
    </citation>
    <scope>NUCLEOTIDE SEQUENCE [LARGE SCALE GENOMIC DNA]</scope>
    <source>
        <strain evidence="10">L7-484,KACC 16230,DSM 25025</strain>
    </source>
</reference>
<protein>
    <submittedName>
        <fullName evidence="9">Peptide/nickel transport system permease protein</fullName>
    </submittedName>
</protein>
<feature type="transmembrane region" description="Helical" evidence="7">
    <location>
        <begin position="278"/>
        <end position="299"/>
    </location>
</feature>
<dbReference type="GO" id="GO:0055085">
    <property type="term" value="P:transmembrane transport"/>
    <property type="evidence" value="ECO:0007669"/>
    <property type="project" value="InterPro"/>
</dbReference>
<feature type="transmembrane region" description="Helical" evidence="7">
    <location>
        <begin position="144"/>
        <end position="165"/>
    </location>
</feature>
<feature type="transmembrane region" description="Helical" evidence="7">
    <location>
        <begin position="246"/>
        <end position="266"/>
    </location>
</feature>
<comment type="similarity">
    <text evidence="7">Belongs to the binding-protein-dependent transport system permease family.</text>
</comment>
<dbReference type="Pfam" id="PF00528">
    <property type="entry name" value="BPD_transp_1"/>
    <property type="match status" value="1"/>
</dbReference>
<dbReference type="GO" id="GO:0005886">
    <property type="term" value="C:plasma membrane"/>
    <property type="evidence" value="ECO:0007669"/>
    <property type="project" value="UniProtKB-SubCell"/>
</dbReference>
<evidence type="ECO:0000256" key="7">
    <source>
        <dbReference type="RuleBase" id="RU363032"/>
    </source>
</evidence>
<feature type="transmembrane region" description="Helical" evidence="7">
    <location>
        <begin position="177"/>
        <end position="195"/>
    </location>
</feature>
<comment type="subcellular location">
    <subcellularLocation>
        <location evidence="1 7">Cell membrane</location>
        <topology evidence="1 7">Multi-pass membrane protein</topology>
    </subcellularLocation>
</comment>
<proteinExistence type="inferred from homology"/>
<dbReference type="PROSITE" id="PS50928">
    <property type="entry name" value="ABC_TM1"/>
    <property type="match status" value="1"/>
</dbReference>
<feature type="domain" description="ABC transmembrane type-1" evidence="8">
    <location>
        <begin position="97"/>
        <end position="299"/>
    </location>
</feature>
<feature type="transmembrane region" description="Helical" evidence="7">
    <location>
        <begin position="12"/>
        <end position="32"/>
    </location>
</feature>
<dbReference type="OrthoDB" id="7375736at2"/>
<dbReference type="SUPFAM" id="SSF161098">
    <property type="entry name" value="MetI-like"/>
    <property type="match status" value="1"/>
</dbReference>
<dbReference type="PANTHER" id="PTHR43163">
    <property type="entry name" value="DIPEPTIDE TRANSPORT SYSTEM PERMEASE PROTEIN DPPB-RELATED"/>
    <property type="match status" value="1"/>
</dbReference>
<evidence type="ECO:0000256" key="4">
    <source>
        <dbReference type="ARBA" id="ARBA00022692"/>
    </source>
</evidence>